<dbReference type="PANTHER" id="PTHR43434:SF3">
    <property type="entry name" value="GMP_IMP NUCLEOTIDASE YRFG"/>
    <property type="match status" value="1"/>
</dbReference>
<dbReference type="NCBIfam" id="TIGR01509">
    <property type="entry name" value="HAD-SF-IA-v3"/>
    <property type="match status" value="1"/>
</dbReference>
<evidence type="ECO:0000313" key="2">
    <source>
        <dbReference type="EMBL" id="MEJ6498578.1"/>
    </source>
</evidence>
<gene>
    <name evidence="2" type="primary">yrfG</name>
    <name evidence="1" type="ORF">AOG27_20645</name>
    <name evidence="2" type="ORF">PQI24_21355</name>
</gene>
<name>A0A0P7DIT0_9GAMM</name>
<dbReference type="InterPro" id="IPR023214">
    <property type="entry name" value="HAD_sf"/>
</dbReference>
<dbReference type="PATRIC" id="fig|570156.3.peg.2336"/>
<protein>
    <submittedName>
        <fullName evidence="2">GMP/IMP nucleotidase</fullName>
        <ecNumber evidence="2">3.1.3.5</ecNumber>
    </submittedName>
    <submittedName>
        <fullName evidence="1">HAD family hydrolase</fullName>
    </submittedName>
</protein>
<dbReference type="EMBL" id="JAQPZS010000037">
    <property type="protein sequence ID" value="MEJ6498578.1"/>
    <property type="molecule type" value="Genomic_DNA"/>
</dbReference>
<dbReference type="InterPro" id="IPR036412">
    <property type="entry name" value="HAD-like_sf"/>
</dbReference>
<dbReference type="EC" id="3.1.3.5" evidence="2"/>
<organism evidence="1 3">
    <name type="scientific">Pseudoalteromonas lipolytica</name>
    <dbReference type="NCBI Taxonomy" id="570156"/>
    <lineage>
        <taxon>Bacteria</taxon>
        <taxon>Pseudomonadati</taxon>
        <taxon>Pseudomonadota</taxon>
        <taxon>Gammaproteobacteria</taxon>
        <taxon>Alteromonadales</taxon>
        <taxon>Pseudoalteromonadaceae</taxon>
        <taxon>Pseudoalteromonas</taxon>
    </lineage>
</organism>
<dbReference type="InterPro" id="IPR050155">
    <property type="entry name" value="HAD-like_hydrolase_sf"/>
</dbReference>
<dbReference type="SUPFAM" id="SSF56784">
    <property type="entry name" value="HAD-like"/>
    <property type="match status" value="1"/>
</dbReference>
<dbReference type="OrthoDB" id="9773910at2"/>
<dbReference type="GO" id="GO:0005829">
    <property type="term" value="C:cytosol"/>
    <property type="evidence" value="ECO:0007669"/>
    <property type="project" value="TreeGrafter"/>
</dbReference>
<dbReference type="Proteomes" id="UP001377972">
    <property type="component" value="Unassembled WGS sequence"/>
</dbReference>
<evidence type="ECO:0000313" key="1">
    <source>
        <dbReference type="EMBL" id="KPM76495.1"/>
    </source>
</evidence>
<sequence length="218" mass="25562">MLNWSKIDTVLLDMDGTLLDLHFDNYFWLTVIPEQYARKHKISLDAAKADILHRYQQVHGQINWYCLDYWQQQLDLPIMALKRDIQHLIRIREDVPPFLTELRKAGKQLIMLTNAHPDCAMLKFEHTAIDNYLDGVISTHQYGVSKEHQPLWQQVHQEWQFDKERTLFVDDSPAVLDAAKEFGIGHILAVANPDSQQPHKQFDGFLSTIDFREFIPVK</sequence>
<dbReference type="PANTHER" id="PTHR43434">
    <property type="entry name" value="PHOSPHOGLYCOLATE PHOSPHATASE"/>
    <property type="match status" value="1"/>
</dbReference>
<proteinExistence type="predicted"/>
<evidence type="ECO:0000313" key="3">
    <source>
        <dbReference type="Proteomes" id="UP000050378"/>
    </source>
</evidence>
<keyword evidence="1" id="KW-0378">Hydrolase</keyword>
<reference evidence="2 4" key="2">
    <citation type="submission" date="2023-01" db="EMBL/GenBank/DDBJ databases">
        <title>Trichodesmium-associated heterotrophic epibiont bacteria.</title>
        <authorList>
            <person name="Cleveland C.S."/>
            <person name="Webb E.A."/>
        </authorList>
    </citation>
    <scope>NUCLEOTIDE SEQUENCE [LARGE SCALE GENOMIC DNA]</scope>
    <source>
        <strain evidence="2 4">USCH2</strain>
    </source>
</reference>
<dbReference type="Gene3D" id="3.40.50.1000">
    <property type="entry name" value="HAD superfamily/HAD-like"/>
    <property type="match status" value="1"/>
</dbReference>
<dbReference type="SFLD" id="SFLDG01129">
    <property type="entry name" value="C1.5:_HAD__Beta-PGM__Phosphata"/>
    <property type="match status" value="1"/>
</dbReference>
<dbReference type="Pfam" id="PF00702">
    <property type="entry name" value="Hydrolase"/>
    <property type="match status" value="1"/>
</dbReference>
<reference evidence="1 3" key="1">
    <citation type="submission" date="2015-09" db="EMBL/GenBank/DDBJ databases">
        <title>Draft Genome Sequence of Pseudoalteromonas lipolytica UCD-48B.</title>
        <authorList>
            <person name="Krusor M."/>
            <person name="Coil D.A."/>
            <person name="Lang J.M."/>
            <person name="Eisen J.A."/>
            <person name="Alexiev A."/>
        </authorList>
    </citation>
    <scope>NUCLEOTIDE SEQUENCE [LARGE SCALE GENOMIC DNA]</scope>
    <source>
        <strain evidence="1 3">UCD-48B</strain>
    </source>
</reference>
<dbReference type="CDD" id="cd01427">
    <property type="entry name" value="HAD_like"/>
    <property type="match status" value="1"/>
</dbReference>
<dbReference type="InterPro" id="IPR006439">
    <property type="entry name" value="HAD-SF_hydro_IA"/>
</dbReference>
<accession>A0A0P7DIT0</accession>
<dbReference type="PRINTS" id="PR00413">
    <property type="entry name" value="HADHALOGNASE"/>
</dbReference>
<dbReference type="SFLD" id="SFLDS00003">
    <property type="entry name" value="Haloacid_Dehalogenase"/>
    <property type="match status" value="1"/>
</dbReference>
<dbReference type="STRING" id="570156.AOG27_20645"/>
<dbReference type="EMBL" id="LJTC01000021">
    <property type="protein sequence ID" value="KPM76495.1"/>
    <property type="molecule type" value="Genomic_DNA"/>
</dbReference>
<dbReference type="RefSeq" id="WP_054554874.1">
    <property type="nucleotide sequence ID" value="NZ_JAQPZS010000037.1"/>
</dbReference>
<dbReference type="AlphaFoldDB" id="A0A0P7DIT0"/>
<keyword evidence="4" id="KW-1185">Reference proteome</keyword>
<dbReference type="Proteomes" id="UP000050378">
    <property type="component" value="Unassembled WGS sequence"/>
</dbReference>
<evidence type="ECO:0000313" key="4">
    <source>
        <dbReference type="Proteomes" id="UP001377972"/>
    </source>
</evidence>
<dbReference type="GO" id="GO:0008967">
    <property type="term" value="F:phosphoglycolate phosphatase activity"/>
    <property type="evidence" value="ECO:0007669"/>
    <property type="project" value="TreeGrafter"/>
</dbReference>
<dbReference type="GO" id="GO:0006281">
    <property type="term" value="P:DNA repair"/>
    <property type="evidence" value="ECO:0007669"/>
    <property type="project" value="TreeGrafter"/>
</dbReference>
<dbReference type="NCBIfam" id="NF011564">
    <property type="entry name" value="PRK14988.1"/>
    <property type="match status" value="1"/>
</dbReference>
<dbReference type="GO" id="GO:0008253">
    <property type="term" value="F:5'-nucleotidase activity"/>
    <property type="evidence" value="ECO:0007669"/>
    <property type="project" value="UniProtKB-EC"/>
</dbReference>
<comment type="caution">
    <text evidence="1">The sequence shown here is derived from an EMBL/GenBank/DDBJ whole genome shotgun (WGS) entry which is preliminary data.</text>
</comment>